<accession>A0A9W4XUW4</accession>
<dbReference type="Proteomes" id="UP001152607">
    <property type="component" value="Unassembled WGS sequence"/>
</dbReference>
<evidence type="ECO:0000256" key="1">
    <source>
        <dbReference type="SAM" id="MobiDB-lite"/>
    </source>
</evidence>
<organism evidence="2 3">
    <name type="scientific">Periconia digitata</name>
    <dbReference type="NCBI Taxonomy" id="1303443"/>
    <lineage>
        <taxon>Eukaryota</taxon>
        <taxon>Fungi</taxon>
        <taxon>Dikarya</taxon>
        <taxon>Ascomycota</taxon>
        <taxon>Pezizomycotina</taxon>
        <taxon>Dothideomycetes</taxon>
        <taxon>Pleosporomycetidae</taxon>
        <taxon>Pleosporales</taxon>
        <taxon>Massarineae</taxon>
        <taxon>Periconiaceae</taxon>
        <taxon>Periconia</taxon>
    </lineage>
</organism>
<protein>
    <submittedName>
        <fullName evidence="2">Uncharacterized protein</fullName>
    </submittedName>
</protein>
<proteinExistence type="predicted"/>
<sequence length="134" mass="14948">MARGAYFASPNFALGLAAMSPSQRTHALSYCLSPYTNNKGSEAEHHNTHPKSKPKHKHKHRPYHQIIRCMLNRSLATSPFPSYSLTAMSNFLPSHARPYALPTLKSAQNSSDEDDDATTRNNIQTARFHAQAEV</sequence>
<dbReference type="AlphaFoldDB" id="A0A9W4XUW4"/>
<name>A0A9W4XUW4_9PLEO</name>
<evidence type="ECO:0000313" key="3">
    <source>
        <dbReference type="Proteomes" id="UP001152607"/>
    </source>
</evidence>
<keyword evidence="3" id="KW-1185">Reference proteome</keyword>
<feature type="region of interest" description="Disordered" evidence="1">
    <location>
        <begin position="36"/>
        <end position="62"/>
    </location>
</feature>
<reference evidence="2" key="1">
    <citation type="submission" date="2023-01" db="EMBL/GenBank/DDBJ databases">
        <authorList>
            <person name="Van Ghelder C."/>
            <person name="Rancurel C."/>
        </authorList>
    </citation>
    <scope>NUCLEOTIDE SEQUENCE</scope>
    <source>
        <strain evidence="2">CNCM I-4278</strain>
    </source>
</reference>
<gene>
    <name evidence="2" type="ORF">PDIGIT_LOCUS14754</name>
</gene>
<feature type="compositionally biased region" description="Basic residues" evidence="1">
    <location>
        <begin position="48"/>
        <end position="62"/>
    </location>
</feature>
<feature type="region of interest" description="Disordered" evidence="1">
    <location>
        <begin position="102"/>
        <end position="134"/>
    </location>
</feature>
<comment type="caution">
    <text evidence="2">The sequence shown here is derived from an EMBL/GenBank/DDBJ whole genome shotgun (WGS) entry which is preliminary data.</text>
</comment>
<dbReference type="EMBL" id="CAOQHR010000012">
    <property type="protein sequence ID" value="CAI6341555.1"/>
    <property type="molecule type" value="Genomic_DNA"/>
</dbReference>
<evidence type="ECO:0000313" key="2">
    <source>
        <dbReference type="EMBL" id="CAI6341555.1"/>
    </source>
</evidence>